<evidence type="ECO:0000259" key="1">
    <source>
        <dbReference type="Pfam" id="PF01979"/>
    </source>
</evidence>
<evidence type="ECO:0000313" key="3">
    <source>
        <dbReference type="Proteomes" id="UP000011863"/>
    </source>
</evidence>
<dbReference type="Gene3D" id="2.30.40.10">
    <property type="entry name" value="Urease, subunit C, domain 1"/>
    <property type="match status" value="1"/>
</dbReference>
<dbReference type="Gene3D" id="3.20.20.140">
    <property type="entry name" value="Metal-dependent hydrolases"/>
    <property type="match status" value="1"/>
</dbReference>
<dbReference type="CDD" id="cd01299">
    <property type="entry name" value="Met_dep_hydrolase_A"/>
    <property type="match status" value="1"/>
</dbReference>
<accession>A0A6C7DTU2</accession>
<dbReference type="AlphaFoldDB" id="A0A6C7DTU2"/>
<dbReference type="PANTHER" id="PTHR43135">
    <property type="entry name" value="ALPHA-D-RIBOSE 1-METHYLPHOSPHONATE 5-TRIPHOSPHATE DIPHOSPHATASE"/>
    <property type="match status" value="1"/>
</dbReference>
<dbReference type="SUPFAM" id="SSF51556">
    <property type="entry name" value="Metallo-dependent hydrolases"/>
    <property type="match status" value="1"/>
</dbReference>
<dbReference type="EMBL" id="AP012057">
    <property type="protein sequence ID" value="BAN00394.1"/>
    <property type="molecule type" value="Genomic_DNA"/>
</dbReference>
<organism evidence="2 3">
    <name type="scientific">Ilumatobacter coccineus (strain NBRC 103263 / KCTC 29153 / YM16-304)</name>
    <dbReference type="NCBI Taxonomy" id="1313172"/>
    <lineage>
        <taxon>Bacteria</taxon>
        <taxon>Bacillati</taxon>
        <taxon>Actinomycetota</taxon>
        <taxon>Acidimicrobiia</taxon>
        <taxon>Acidimicrobiales</taxon>
        <taxon>Ilumatobacteraceae</taxon>
        <taxon>Ilumatobacter</taxon>
    </lineage>
</organism>
<dbReference type="KEGG" id="aym:YM304_00800"/>
<reference evidence="2 3" key="1">
    <citation type="journal article" date="2013" name="Int. J. Syst. Evol. Microbiol.">
        <title>Ilumatobacter nonamiense sp. nov. and Ilumatobacter coccineum sp. nov., isolated from seashore sand.</title>
        <authorList>
            <person name="Matsumoto A."/>
            <person name="Kasai H."/>
            <person name="Matsuo Y."/>
            <person name="Shizuri Y."/>
            <person name="Ichikawa N."/>
            <person name="Fujita N."/>
            <person name="Omura S."/>
            <person name="Takahashi Y."/>
        </authorList>
    </citation>
    <scope>NUCLEOTIDE SEQUENCE [LARGE SCALE GENOMIC DNA]</scope>
    <source>
        <strain evidence="3">NBRC 103263 / KCTC 29153 / YM16-304</strain>
    </source>
</reference>
<protein>
    <submittedName>
        <fullName evidence="2">Putative hydrolase</fullName>
    </submittedName>
</protein>
<dbReference type="Proteomes" id="UP000011863">
    <property type="component" value="Chromosome"/>
</dbReference>
<dbReference type="SUPFAM" id="SSF51338">
    <property type="entry name" value="Composite domain of metallo-dependent hydrolases"/>
    <property type="match status" value="1"/>
</dbReference>
<feature type="domain" description="Amidohydrolase-related" evidence="1">
    <location>
        <begin position="52"/>
        <end position="395"/>
    </location>
</feature>
<dbReference type="InterPro" id="IPR057744">
    <property type="entry name" value="OTAase-like"/>
</dbReference>
<evidence type="ECO:0000313" key="2">
    <source>
        <dbReference type="EMBL" id="BAN00394.1"/>
    </source>
</evidence>
<gene>
    <name evidence="2" type="ORF">YM304_00800</name>
</gene>
<dbReference type="InterPro" id="IPR006680">
    <property type="entry name" value="Amidohydro-rel"/>
</dbReference>
<keyword evidence="2" id="KW-0378">Hydrolase</keyword>
<dbReference type="Pfam" id="PF01979">
    <property type="entry name" value="Amidohydro_1"/>
    <property type="match status" value="1"/>
</dbReference>
<dbReference type="InterPro" id="IPR011059">
    <property type="entry name" value="Metal-dep_hydrolase_composite"/>
</dbReference>
<name>A0A6C7DTU2_ILUCY</name>
<proteinExistence type="predicted"/>
<dbReference type="GO" id="GO:0016810">
    <property type="term" value="F:hydrolase activity, acting on carbon-nitrogen (but not peptide) bonds"/>
    <property type="evidence" value="ECO:0007669"/>
    <property type="project" value="InterPro"/>
</dbReference>
<dbReference type="InterPro" id="IPR051781">
    <property type="entry name" value="Metallo-dep_Hydrolase"/>
</dbReference>
<sequence>MMTRTIWANGTIFDGTGAAPGVADIAIEDGRIVEIGAGLDGDESIDCSGHLITPGLFDCHVHFMADGDFSPNKHLGTPFSMNFYQAAERMKRTLACGITTVREAGGTDLGVKEAQEHGLIAGPRMHLSITILSQTGGHGDNWEVCGAHMPGLMDPHPGRPHNIVDGPDEMRRKVRELIRAGADVIKVCTSGGVLSPRDDPQHPHFMPDELDVLVAEATAAHRFVMAHAQATVGIKNAIRAGIRSIEHGIYLDDEAIQMMLDAGTYLVPTLVAPLGVLEAADRGVDLPPVVLDKARSVVDVHRESIRKAIDAGVKIAMGTDSGVTPHGQNLRELALMADLGMSPAATFESSTRVAAELMGLEGDLGTLEVGKIADAVMFGGTDLDVAELHPRVAKVAQAGVFVDL</sequence>
<dbReference type="InterPro" id="IPR032466">
    <property type="entry name" value="Metal_Hydrolase"/>
</dbReference>
<dbReference type="PANTHER" id="PTHR43135:SF3">
    <property type="entry name" value="ALPHA-D-RIBOSE 1-METHYLPHOSPHONATE 5-TRIPHOSPHATE DIPHOSPHATASE"/>
    <property type="match status" value="1"/>
</dbReference>
<keyword evidence="3" id="KW-1185">Reference proteome</keyword>